<gene>
    <name evidence="1" type="ORF">BDV34DRAFT_196306</name>
</gene>
<protein>
    <submittedName>
        <fullName evidence="1">Uncharacterized protein</fullName>
    </submittedName>
</protein>
<evidence type="ECO:0000313" key="1">
    <source>
        <dbReference type="EMBL" id="KAB8204981.1"/>
    </source>
</evidence>
<dbReference type="Proteomes" id="UP000326532">
    <property type="component" value="Unassembled WGS sequence"/>
</dbReference>
<dbReference type="VEuPathDB" id="FungiDB:BDV34DRAFT_196306"/>
<proteinExistence type="predicted"/>
<name>A0A5N6DIQ8_ASPPA</name>
<keyword evidence="2" id="KW-1185">Reference proteome</keyword>
<dbReference type="EMBL" id="ML734974">
    <property type="protein sequence ID" value="KAB8204981.1"/>
    <property type="molecule type" value="Genomic_DNA"/>
</dbReference>
<sequence length="70" mass="8310">MNSLSCTLLIFFLFLLFSYYHHFTLYITLFDLLIGARFGLRTLKEIGKKNVVMNIRDHIVEPIELSLFLR</sequence>
<reference evidence="1 2" key="1">
    <citation type="submission" date="2019-04" db="EMBL/GenBank/DDBJ databases">
        <title>Fungal friends and foes A comparative genomics study of 23 Aspergillus species from section Flavi.</title>
        <authorList>
            <consortium name="DOE Joint Genome Institute"/>
            <person name="Kjaerbolling I."/>
            <person name="Vesth T.C."/>
            <person name="Frisvad J.C."/>
            <person name="Nybo J.L."/>
            <person name="Theobald S."/>
            <person name="Kildgaard S."/>
            <person name="Petersen T.I."/>
            <person name="Kuo A."/>
            <person name="Sato A."/>
            <person name="Lyhne E.K."/>
            <person name="Kogle M.E."/>
            <person name="Wiebenga A."/>
            <person name="Kun R.S."/>
            <person name="Lubbers R.J."/>
            <person name="Makela M.R."/>
            <person name="Barry K."/>
            <person name="Chovatia M."/>
            <person name="Clum A."/>
            <person name="Daum C."/>
            <person name="Haridas S."/>
            <person name="He G."/>
            <person name="LaButti K."/>
            <person name="Lipzen A."/>
            <person name="Mondo S."/>
            <person name="Pangilinan J."/>
            <person name="Riley R."/>
            <person name="Salamov A."/>
            <person name="Simmons B.A."/>
            <person name="Magnuson J.K."/>
            <person name="Henrissat B."/>
            <person name="Mortensen U.H."/>
            <person name="Larsen T.O."/>
            <person name="De vries R.P."/>
            <person name="Grigoriev I.V."/>
            <person name="Machida M."/>
            <person name="Baker S.E."/>
            <person name="Andersen M.R."/>
        </authorList>
    </citation>
    <scope>NUCLEOTIDE SEQUENCE [LARGE SCALE GENOMIC DNA]</scope>
    <source>
        <strain evidence="1 2">CBS 117618</strain>
    </source>
</reference>
<evidence type="ECO:0000313" key="2">
    <source>
        <dbReference type="Proteomes" id="UP000326532"/>
    </source>
</evidence>
<accession>A0A5N6DIQ8</accession>
<organism evidence="1 2">
    <name type="scientific">Aspergillus parasiticus</name>
    <dbReference type="NCBI Taxonomy" id="5067"/>
    <lineage>
        <taxon>Eukaryota</taxon>
        <taxon>Fungi</taxon>
        <taxon>Dikarya</taxon>
        <taxon>Ascomycota</taxon>
        <taxon>Pezizomycotina</taxon>
        <taxon>Eurotiomycetes</taxon>
        <taxon>Eurotiomycetidae</taxon>
        <taxon>Eurotiales</taxon>
        <taxon>Aspergillaceae</taxon>
        <taxon>Aspergillus</taxon>
        <taxon>Aspergillus subgen. Circumdati</taxon>
    </lineage>
</organism>
<dbReference type="AlphaFoldDB" id="A0A5N6DIQ8"/>